<evidence type="ECO:0000313" key="2">
    <source>
        <dbReference type="EMBL" id="GAA1578570.1"/>
    </source>
</evidence>
<keyword evidence="3" id="KW-1185">Reference proteome</keyword>
<dbReference type="InterPro" id="IPR021005">
    <property type="entry name" value="Znf_CGNR"/>
</dbReference>
<dbReference type="Pfam" id="PF07336">
    <property type="entry name" value="ABATE"/>
    <property type="match status" value="1"/>
</dbReference>
<dbReference type="PANTHER" id="PTHR35525">
    <property type="entry name" value="BLL6575 PROTEIN"/>
    <property type="match status" value="1"/>
</dbReference>
<dbReference type="SUPFAM" id="SSF160904">
    <property type="entry name" value="Jann2411-like"/>
    <property type="match status" value="1"/>
</dbReference>
<gene>
    <name evidence="2" type="ORF">GCM10009789_35130</name>
</gene>
<name>A0ABN2DK01_9ACTN</name>
<proteinExistence type="predicted"/>
<accession>A0ABN2DK01</accession>
<dbReference type="RefSeq" id="WP_344215083.1">
    <property type="nucleotide sequence ID" value="NZ_BAAAOS010000020.1"/>
</dbReference>
<sequence length="185" mass="20332">MDPRPLNGEPVSMDLLNTVWVDGGRHHDLLDTADGLETWLSGQTFPGATLSGVTTETARKRLIELREVLRTVVAAQLAGQPNAAAQAQLNKRLGRGRLIRSLGPTGPEVTPAVDDPADLLPWLAADDYLRLLEQDPTRIRACAHPDCVLHFYDTSRKANRRWCSMSGCGNRAKAARHYARTKDAD</sequence>
<dbReference type="InterPro" id="IPR010852">
    <property type="entry name" value="ABATE"/>
</dbReference>
<protein>
    <submittedName>
        <fullName evidence="2">CGNR zinc finger domain-containing protein</fullName>
    </submittedName>
</protein>
<dbReference type="EMBL" id="BAAAOS010000020">
    <property type="protein sequence ID" value="GAA1578570.1"/>
    <property type="molecule type" value="Genomic_DNA"/>
</dbReference>
<comment type="caution">
    <text evidence="2">The sequence shown here is derived from an EMBL/GenBank/DDBJ whole genome shotgun (WGS) entry which is preliminary data.</text>
</comment>
<reference evidence="2 3" key="1">
    <citation type="journal article" date="2019" name="Int. J. Syst. Evol. Microbiol.">
        <title>The Global Catalogue of Microorganisms (GCM) 10K type strain sequencing project: providing services to taxonomists for standard genome sequencing and annotation.</title>
        <authorList>
            <consortium name="The Broad Institute Genomics Platform"/>
            <consortium name="The Broad Institute Genome Sequencing Center for Infectious Disease"/>
            <person name="Wu L."/>
            <person name="Ma J."/>
        </authorList>
    </citation>
    <scope>NUCLEOTIDE SEQUENCE [LARGE SCALE GENOMIC DNA]</scope>
    <source>
        <strain evidence="2 3">JCM 14969</strain>
    </source>
</reference>
<dbReference type="InterPro" id="IPR023286">
    <property type="entry name" value="ABATE_dom_sf"/>
</dbReference>
<dbReference type="Proteomes" id="UP001500393">
    <property type="component" value="Unassembled WGS sequence"/>
</dbReference>
<dbReference type="PANTHER" id="PTHR35525:SF3">
    <property type="entry name" value="BLL6575 PROTEIN"/>
    <property type="match status" value="1"/>
</dbReference>
<dbReference type="Pfam" id="PF11706">
    <property type="entry name" value="zf-CGNR"/>
    <property type="match status" value="1"/>
</dbReference>
<feature type="domain" description="Zinc finger CGNR" evidence="1">
    <location>
        <begin position="138"/>
        <end position="180"/>
    </location>
</feature>
<dbReference type="Gene3D" id="1.10.3300.10">
    <property type="entry name" value="Jann2411-like domain"/>
    <property type="match status" value="1"/>
</dbReference>
<organism evidence="2 3">
    <name type="scientific">Kribbella sancticallisti</name>
    <dbReference type="NCBI Taxonomy" id="460087"/>
    <lineage>
        <taxon>Bacteria</taxon>
        <taxon>Bacillati</taxon>
        <taxon>Actinomycetota</taxon>
        <taxon>Actinomycetes</taxon>
        <taxon>Propionibacteriales</taxon>
        <taxon>Kribbellaceae</taxon>
        <taxon>Kribbella</taxon>
    </lineage>
</organism>
<evidence type="ECO:0000259" key="1">
    <source>
        <dbReference type="Pfam" id="PF11706"/>
    </source>
</evidence>
<evidence type="ECO:0000313" key="3">
    <source>
        <dbReference type="Proteomes" id="UP001500393"/>
    </source>
</evidence>